<reference evidence="2 3" key="1">
    <citation type="journal article" date="2018" name="Front. Plant Sci.">
        <title>Red Clover (Trifolium pratense) and Zigzag Clover (T. medium) - A Picture of Genomic Similarities and Differences.</title>
        <authorList>
            <person name="Dluhosova J."/>
            <person name="Istvanek J."/>
            <person name="Nedelnik J."/>
            <person name="Repkova J."/>
        </authorList>
    </citation>
    <scope>NUCLEOTIDE SEQUENCE [LARGE SCALE GENOMIC DNA]</scope>
    <source>
        <strain evidence="3">cv. 10/8</strain>
        <tissue evidence="2">Leaf</tissue>
    </source>
</reference>
<dbReference type="AlphaFoldDB" id="A0A392UJE4"/>
<feature type="compositionally biased region" description="Basic and acidic residues" evidence="1">
    <location>
        <begin position="18"/>
        <end position="32"/>
    </location>
</feature>
<protein>
    <submittedName>
        <fullName evidence="2">Uncharacterized protein</fullName>
    </submittedName>
</protein>
<evidence type="ECO:0000256" key="1">
    <source>
        <dbReference type="SAM" id="MobiDB-lite"/>
    </source>
</evidence>
<name>A0A392UJE4_9FABA</name>
<accession>A0A392UJE4</accession>
<evidence type="ECO:0000313" key="2">
    <source>
        <dbReference type="EMBL" id="MCI72566.1"/>
    </source>
</evidence>
<feature type="compositionally biased region" description="Polar residues" evidence="1">
    <location>
        <begin position="1"/>
        <end position="12"/>
    </location>
</feature>
<evidence type="ECO:0000313" key="3">
    <source>
        <dbReference type="Proteomes" id="UP000265520"/>
    </source>
</evidence>
<proteinExistence type="predicted"/>
<comment type="caution">
    <text evidence="2">The sequence shown here is derived from an EMBL/GenBank/DDBJ whole genome shotgun (WGS) entry which is preliminary data.</text>
</comment>
<sequence length="32" mass="3650">MEDCKSMNTPMHPNSIPGKDESEGKVDQKLFR</sequence>
<keyword evidence="3" id="KW-1185">Reference proteome</keyword>
<dbReference type="EMBL" id="LXQA010820531">
    <property type="protein sequence ID" value="MCI72566.1"/>
    <property type="molecule type" value="Genomic_DNA"/>
</dbReference>
<organism evidence="2 3">
    <name type="scientific">Trifolium medium</name>
    <dbReference type="NCBI Taxonomy" id="97028"/>
    <lineage>
        <taxon>Eukaryota</taxon>
        <taxon>Viridiplantae</taxon>
        <taxon>Streptophyta</taxon>
        <taxon>Embryophyta</taxon>
        <taxon>Tracheophyta</taxon>
        <taxon>Spermatophyta</taxon>
        <taxon>Magnoliopsida</taxon>
        <taxon>eudicotyledons</taxon>
        <taxon>Gunneridae</taxon>
        <taxon>Pentapetalae</taxon>
        <taxon>rosids</taxon>
        <taxon>fabids</taxon>
        <taxon>Fabales</taxon>
        <taxon>Fabaceae</taxon>
        <taxon>Papilionoideae</taxon>
        <taxon>50 kb inversion clade</taxon>
        <taxon>NPAAA clade</taxon>
        <taxon>Hologalegina</taxon>
        <taxon>IRL clade</taxon>
        <taxon>Trifolieae</taxon>
        <taxon>Trifolium</taxon>
    </lineage>
</organism>
<feature type="region of interest" description="Disordered" evidence="1">
    <location>
        <begin position="1"/>
        <end position="32"/>
    </location>
</feature>
<feature type="non-terminal residue" evidence="2">
    <location>
        <position position="32"/>
    </location>
</feature>
<dbReference type="Proteomes" id="UP000265520">
    <property type="component" value="Unassembled WGS sequence"/>
</dbReference>